<evidence type="ECO:0000256" key="17">
    <source>
        <dbReference type="SAM" id="Phobius"/>
    </source>
</evidence>
<evidence type="ECO:0000256" key="14">
    <source>
        <dbReference type="ARBA" id="ARBA00044770"/>
    </source>
</evidence>
<comment type="catalytic activity">
    <reaction evidence="15">
        <text>[GlcNAc-(1-&gt;4)-Mur2Ac(oyl-L-Ala-gamma-D-Glu-L-Lys-D-Ala-D-Ala)](n)-di-trans,octa-cis-undecaprenyl diphosphate + beta-D-GlcNAc-(1-&gt;4)-Mur2Ac(oyl-L-Ala-gamma-D-Glu-L-Lys-D-Ala-D-Ala)-di-trans,octa-cis-undecaprenyl diphosphate = [GlcNAc-(1-&gt;4)-Mur2Ac(oyl-L-Ala-gamma-D-Glu-L-Lys-D-Ala-D-Ala)](n+1)-di-trans,octa-cis-undecaprenyl diphosphate + di-trans,octa-cis-undecaprenyl diphosphate + H(+)</text>
        <dbReference type="Rhea" id="RHEA:23708"/>
        <dbReference type="Rhea" id="RHEA-COMP:9602"/>
        <dbReference type="Rhea" id="RHEA-COMP:9603"/>
        <dbReference type="ChEBI" id="CHEBI:15378"/>
        <dbReference type="ChEBI" id="CHEBI:58405"/>
        <dbReference type="ChEBI" id="CHEBI:60033"/>
        <dbReference type="ChEBI" id="CHEBI:78435"/>
        <dbReference type="EC" id="2.4.99.28"/>
    </reaction>
</comment>
<evidence type="ECO:0000256" key="12">
    <source>
        <dbReference type="ARBA" id="ARBA00041185"/>
    </source>
</evidence>
<dbReference type="GO" id="GO:0008955">
    <property type="term" value="F:peptidoglycan glycosyltransferase activity"/>
    <property type="evidence" value="ECO:0007669"/>
    <property type="project" value="UniProtKB-EC"/>
</dbReference>
<evidence type="ECO:0000256" key="10">
    <source>
        <dbReference type="ARBA" id="ARBA00033270"/>
    </source>
</evidence>
<evidence type="ECO:0000256" key="8">
    <source>
        <dbReference type="ARBA" id="ARBA00023136"/>
    </source>
</evidence>
<evidence type="ECO:0000256" key="3">
    <source>
        <dbReference type="ARBA" id="ARBA00022679"/>
    </source>
</evidence>
<dbReference type="EC" id="2.4.99.28" evidence="14"/>
<evidence type="ECO:0000256" key="2">
    <source>
        <dbReference type="ARBA" id="ARBA00022676"/>
    </source>
</evidence>
<dbReference type="PANTHER" id="PTHR30474:SF2">
    <property type="entry name" value="PEPTIDOGLYCAN GLYCOSYLTRANSFERASE FTSW-RELATED"/>
    <property type="match status" value="1"/>
</dbReference>
<dbReference type="GO" id="GO:0009252">
    <property type="term" value="P:peptidoglycan biosynthetic process"/>
    <property type="evidence" value="ECO:0007669"/>
    <property type="project" value="UniProtKB-KW"/>
</dbReference>
<dbReference type="EMBL" id="FUWY01000004">
    <property type="protein sequence ID" value="SJZ74501.1"/>
    <property type="molecule type" value="Genomic_DNA"/>
</dbReference>
<dbReference type="PANTHER" id="PTHR30474">
    <property type="entry name" value="CELL CYCLE PROTEIN"/>
    <property type="match status" value="1"/>
</dbReference>
<evidence type="ECO:0000313" key="18">
    <source>
        <dbReference type="EMBL" id="SJZ74501.1"/>
    </source>
</evidence>
<keyword evidence="19" id="KW-1185">Reference proteome</keyword>
<gene>
    <name evidence="18" type="ORF">SAMN02745191_1491</name>
</gene>
<feature type="transmembrane region" description="Helical" evidence="17">
    <location>
        <begin position="122"/>
        <end position="141"/>
    </location>
</feature>
<keyword evidence="3" id="KW-0808">Transferase</keyword>
<evidence type="ECO:0000256" key="5">
    <source>
        <dbReference type="ARBA" id="ARBA00022960"/>
    </source>
</evidence>
<proteinExistence type="inferred from homology"/>
<comment type="subcellular location">
    <subcellularLocation>
        <location evidence="1">Membrane</location>
        <topology evidence="1">Multi-pass membrane protein</topology>
    </subcellularLocation>
</comment>
<feature type="transmembrane region" description="Helical" evidence="17">
    <location>
        <begin position="175"/>
        <end position="191"/>
    </location>
</feature>
<evidence type="ECO:0000256" key="6">
    <source>
        <dbReference type="ARBA" id="ARBA00022984"/>
    </source>
</evidence>
<dbReference type="GO" id="GO:0051301">
    <property type="term" value="P:cell division"/>
    <property type="evidence" value="ECO:0007669"/>
    <property type="project" value="UniProtKB-KW"/>
</dbReference>
<keyword evidence="7 17" id="KW-1133">Transmembrane helix</keyword>
<keyword evidence="5" id="KW-0133">Cell shape</keyword>
<keyword evidence="18" id="KW-0132">Cell division</keyword>
<feature type="transmembrane region" description="Helical" evidence="17">
    <location>
        <begin position="363"/>
        <end position="383"/>
    </location>
</feature>
<accession>A0A1T4N5T4</accession>
<dbReference type="PROSITE" id="PS00428">
    <property type="entry name" value="FTSW_RODA_SPOVE"/>
    <property type="match status" value="1"/>
</dbReference>
<keyword evidence="6" id="KW-0573">Peptidoglycan synthesis</keyword>
<dbReference type="InterPro" id="IPR018365">
    <property type="entry name" value="Cell_cycle_FtsW-rel_CS"/>
</dbReference>
<dbReference type="Pfam" id="PF01098">
    <property type="entry name" value="FTSW_RODA_SPOVE"/>
    <property type="match status" value="1"/>
</dbReference>
<protein>
    <recommendedName>
        <fullName evidence="12">Probable peptidoglycan glycosyltransferase FtsW</fullName>
        <ecNumber evidence="14">2.4.99.28</ecNumber>
    </recommendedName>
    <alternativeName>
        <fullName evidence="13">Cell division protein FtsW</fullName>
    </alternativeName>
    <alternativeName>
        <fullName evidence="10">Cell wall polymerase</fullName>
    </alternativeName>
    <alternativeName>
        <fullName evidence="9">Peptidoglycan polymerase</fullName>
    </alternativeName>
</protein>
<organism evidence="18 19">
    <name type="scientific">Anaerorhabdus furcosa</name>
    <dbReference type="NCBI Taxonomy" id="118967"/>
    <lineage>
        <taxon>Bacteria</taxon>
        <taxon>Bacillati</taxon>
        <taxon>Bacillota</taxon>
        <taxon>Erysipelotrichia</taxon>
        <taxon>Erysipelotrichales</taxon>
        <taxon>Erysipelotrichaceae</taxon>
        <taxon>Anaerorhabdus</taxon>
    </lineage>
</organism>
<keyword evidence="18" id="KW-0131">Cell cycle</keyword>
<feature type="transmembrane region" description="Helical" evidence="17">
    <location>
        <begin position="332"/>
        <end position="357"/>
    </location>
</feature>
<evidence type="ECO:0000256" key="15">
    <source>
        <dbReference type="ARBA" id="ARBA00049902"/>
    </source>
</evidence>
<dbReference type="Proteomes" id="UP000243297">
    <property type="component" value="Unassembled WGS sequence"/>
</dbReference>
<reference evidence="19" key="1">
    <citation type="submission" date="2017-02" db="EMBL/GenBank/DDBJ databases">
        <authorList>
            <person name="Varghese N."/>
            <person name="Submissions S."/>
        </authorList>
    </citation>
    <scope>NUCLEOTIDE SEQUENCE [LARGE SCALE GENOMIC DNA]</scope>
    <source>
        <strain evidence="19">ATCC 25662</strain>
    </source>
</reference>
<keyword evidence="8 17" id="KW-0472">Membrane</keyword>
<feature type="transmembrane region" description="Helical" evidence="17">
    <location>
        <begin position="84"/>
        <end position="102"/>
    </location>
</feature>
<evidence type="ECO:0000256" key="9">
    <source>
        <dbReference type="ARBA" id="ARBA00032370"/>
    </source>
</evidence>
<feature type="transmembrane region" description="Helical" evidence="17">
    <location>
        <begin position="300"/>
        <end position="320"/>
    </location>
</feature>
<feature type="transmembrane region" description="Helical" evidence="17">
    <location>
        <begin position="20"/>
        <end position="44"/>
    </location>
</feature>
<feature type="transmembrane region" description="Helical" evidence="17">
    <location>
        <begin position="153"/>
        <end position="169"/>
    </location>
</feature>
<keyword evidence="2" id="KW-0328">Glycosyltransferase</keyword>
<name>A0A1T4N5T4_9FIRM</name>
<dbReference type="InterPro" id="IPR001182">
    <property type="entry name" value="FtsW/RodA"/>
</dbReference>
<comment type="function">
    <text evidence="16">Peptidoglycan polymerase that is essential for cell division.</text>
</comment>
<evidence type="ECO:0000256" key="13">
    <source>
        <dbReference type="ARBA" id="ARBA00041418"/>
    </source>
</evidence>
<evidence type="ECO:0000313" key="19">
    <source>
        <dbReference type="Proteomes" id="UP000243297"/>
    </source>
</evidence>
<evidence type="ECO:0000256" key="1">
    <source>
        <dbReference type="ARBA" id="ARBA00004141"/>
    </source>
</evidence>
<comment type="similarity">
    <text evidence="11">Belongs to the SEDS family. FtsW subfamily.</text>
</comment>
<dbReference type="GO" id="GO:0015648">
    <property type="term" value="F:lipid-linked peptidoglycan transporter activity"/>
    <property type="evidence" value="ECO:0007669"/>
    <property type="project" value="TreeGrafter"/>
</dbReference>
<feature type="transmembrane region" description="Helical" evidence="17">
    <location>
        <begin position="50"/>
        <end position="72"/>
    </location>
</feature>
<dbReference type="GO" id="GO:0032153">
    <property type="term" value="C:cell division site"/>
    <property type="evidence" value="ECO:0007669"/>
    <property type="project" value="TreeGrafter"/>
</dbReference>
<dbReference type="AlphaFoldDB" id="A0A1T4N5T4"/>
<evidence type="ECO:0000256" key="4">
    <source>
        <dbReference type="ARBA" id="ARBA00022692"/>
    </source>
</evidence>
<sequence length="397" mass="43399">MEKKRKSGALRMPYLYDRYIHFATIVLVFFGLVMITSASMGLAAGNTISLVNVVAKQIIFSIVGYIAMLMVAKVFTFQRLRDNISLIVIATFVFLLLALAFPSVGGAKAWIRIPMPGGEVTIQPSEFAKISIMLVMAAYLCDLKMKKPTNWELIKTPAILIGSFVLIVAILQSDFGSAVVMLAIAIIIFLIPQHPQLTKYQKIVFLLIVAGIVGVVFLISPIGINFVEHLPLAEYQKSRILSAVNPFVDKYGAGYQLVNGLVSFASGGFFGVGFGNSVRKYTNFPAANTDFILAIVVEELGFLGFMVIFVCYGLIIMRLFKYAFKMKSEKGRVILIGTAMYILIHFIFNVGGVTGLIPLTGVPLLMISYGGSSTMAAMVAIGVSQAVISRYRQGDFE</sequence>
<evidence type="ECO:0000256" key="7">
    <source>
        <dbReference type="ARBA" id="ARBA00022989"/>
    </source>
</evidence>
<keyword evidence="4 17" id="KW-0812">Transmembrane</keyword>
<evidence type="ECO:0000256" key="11">
    <source>
        <dbReference type="ARBA" id="ARBA00038053"/>
    </source>
</evidence>
<dbReference type="GO" id="GO:0008360">
    <property type="term" value="P:regulation of cell shape"/>
    <property type="evidence" value="ECO:0007669"/>
    <property type="project" value="UniProtKB-KW"/>
</dbReference>
<dbReference type="GO" id="GO:0005886">
    <property type="term" value="C:plasma membrane"/>
    <property type="evidence" value="ECO:0007669"/>
    <property type="project" value="TreeGrafter"/>
</dbReference>
<feature type="transmembrane region" description="Helical" evidence="17">
    <location>
        <begin position="203"/>
        <end position="224"/>
    </location>
</feature>
<evidence type="ECO:0000256" key="16">
    <source>
        <dbReference type="ARBA" id="ARBA00049966"/>
    </source>
</evidence>
<dbReference type="STRING" id="118967.SAMN02745191_1491"/>